<organism evidence="4 5">
    <name type="scientific">Tribolium castaneum</name>
    <name type="common">Red flour beetle</name>
    <dbReference type="NCBI Taxonomy" id="7070"/>
    <lineage>
        <taxon>Eukaryota</taxon>
        <taxon>Metazoa</taxon>
        <taxon>Ecdysozoa</taxon>
        <taxon>Arthropoda</taxon>
        <taxon>Hexapoda</taxon>
        <taxon>Insecta</taxon>
        <taxon>Pterygota</taxon>
        <taxon>Neoptera</taxon>
        <taxon>Endopterygota</taxon>
        <taxon>Coleoptera</taxon>
        <taxon>Polyphaga</taxon>
        <taxon>Cucujiformia</taxon>
        <taxon>Tenebrionidae</taxon>
        <taxon>Tenebrionidae incertae sedis</taxon>
        <taxon>Tribolium</taxon>
    </lineage>
</organism>
<dbReference type="Pfam" id="PF00106">
    <property type="entry name" value="adh_short"/>
    <property type="match status" value="1"/>
</dbReference>
<keyword evidence="2" id="KW-0560">Oxidoreductase</keyword>
<dbReference type="Proteomes" id="UP000007266">
    <property type="component" value="Linkage group 6"/>
</dbReference>
<dbReference type="AlphaFoldDB" id="D2A5K0"/>
<evidence type="ECO:0000256" key="2">
    <source>
        <dbReference type="ARBA" id="ARBA00023002"/>
    </source>
</evidence>
<dbReference type="FunCoup" id="D2A5K0">
    <property type="interactions" value="111"/>
</dbReference>
<evidence type="ECO:0000256" key="1">
    <source>
        <dbReference type="ARBA" id="ARBA00006484"/>
    </source>
</evidence>
<reference evidence="4 5" key="1">
    <citation type="journal article" date="2008" name="Nature">
        <title>The genome of the model beetle and pest Tribolium castaneum.</title>
        <authorList>
            <consortium name="Tribolium Genome Sequencing Consortium"/>
            <person name="Richards S."/>
            <person name="Gibbs R.A."/>
            <person name="Weinstock G.M."/>
            <person name="Brown S.J."/>
            <person name="Denell R."/>
            <person name="Beeman R.W."/>
            <person name="Gibbs R."/>
            <person name="Beeman R.W."/>
            <person name="Brown S.J."/>
            <person name="Bucher G."/>
            <person name="Friedrich M."/>
            <person name="Grimmelikhuijzen C.J."/>
            <person name="Klingler M."/>
            <person name="Lorenzen M."/>
            <person name="Richards S."/>
            <person name="Roth S."/>
            <person name="Schroder R."/>
            <person name="Tautz D."/>
            <person name="Zdobnov E.M."/>
            <person name="Muzny D."/>
            <person name="Gibbs R.A."/>
            <person name="Weinstock G.M."/>
            <person name="Attaway T."/>
            <person name="Bell S."/>
            <person name="Buhay C.J."/>
            <person name="Chandrabose M.N."/>
            <person name="Chavez D."/>
            <person name="Clerk-Blankenburg K.P."/>
            <person name="Cree A."/>
            <person name="Dao M."/>
            <person name="Davis C."/>
            <person name="Chacko J."/>
            <person name="Dinh H."/>
            <person name="Dugan-Rocha S."/>
            <person name="Fowler G."/>
            <person name="Garner T.T."/>
            <person name="Garnes J."/>
            <person name="Gnirke A."/>
            <person name="Hawes A."/>
            <person name="Hernandez J."/>
            <person name="Hines S."/>
            <person name="Holder M."/>
            <person name="Hume J."/>
            <person name="Jhangiani S.N."/>
            <person name="Joshi V."/>
            <person name="Khan Z.M."/>
            <person name="Jackson L."/>
            <person name="Kovar C."/>
            <person name="Kowis A."/>
            <person name="Lee S."/>
            <person name="Lewis L.R."/>
            <person name="Margolis J."/>
            <person name="Morgan M."/>
            <person name="Nazareth L.V."/>
            <person name="Nguyen N."/>
            <person name="Okwuonu G."/>
            <person name="Parker D."/>
            <person name="Richards S."/>
            <person name="Ruiz S.J."/>
            <person name="Santibanez J."/>
            <person name="Savard J."/>
            <person name="Scherer S.E."/>
            <person name="Schneider B."/>
            <person name="Sodergren E."/>
            <person name="Tautz D."/>
            <person name="Vattahil S."/>
            <person name="Villasana D."/>
            <person name="White C.S."/>
            <person name="Wright R."/>
            <person name="Park Y."/>
            <person name="Beeman R.W."/>
            <person name="Lord J."/>
            <person name="Oppert B."/>
            <person name="Lorenzen M."/>
            <person name="Brown S."/>
            <person name="Wang L."/>
            <person name="Savard J."/>
            <person name="Tautz D."/>
            <person name="Richards S."/>
            <person name="Weinstock G."/>
            <person name="Gibbs R.A."/>
            <person name="Liu Y."/>
            <person name="Worley K."/>
            <person name="Weinstock G."/>
            <person name="Elsik C.G."/>
            <person name="Reese J.T."/>
            <person name="Elhaik E."/>
            <person name="Landan G."/>
            <person name="Graur D."/>
            <person name="Arensburger P."/>
            <person name="Atkinson P."/>
            <person name="Beeman R.W."/>
            <person name="Beidler J."/>
            <person name="Brown S.J."/>
            <person name="Demuth J.P."/>
            <person name="Drury D.W."/>
            <person name="Du Y.Z."/>
            <person name="Fujiwara H."/>
            <person name="Lorenzen M."/>
            <person name="Maselli V."/>
            <person name="Osanai M."/>
            <person name="Park Y."/>
            <person name="Robertson H.M."/>
            <person name="Tu Z."/>
            <person name="Wang J.J."/>
            <person name="Wang S."/>
            <person name="Richards S."/>
            <person name="Song H."/>
            <person name="Zhang L."/>
            <person name="Sodergren E."/>
            <person name="Werner D."/>
            <person name="Stanke M."/>
            <person name="Morgenstern B."/>
            <person name="Solovyev V."/>
            <person name="Kosarev P."/>
            <person name="Brown G."/>
            <person name="Chen H.C."/>
            <person name="Ermolaeva O."/>
            <person name="Hlavina W."/>
            <person name="Kapustin Y."/>
            <person name="Kiryutin B."/>
            <person name="Kitts P."/>
            <person name="Maglott D."/>
            <person name="Pruitt K."/>
            <person name="Sapojnikov V."/>
            <person name="Souvorov A."/>
            <person name="Mackey A.J."/>
            <person name="Waterhouse R.M."/>
            <person name="Wyder S."/>
            <person name="Zdobnov E.M."/>
            <person name="Zdobnov E.M."/>
            <person name="Wyder S."/>
            <person name="Kriventseva E.V."/>
            <person name="Kadowaki T."/>
            <person name="Bork P."/>
            <person name="Aranda M."/>
            <person name="Bao R."/>
            <person name="Beermann A."/>
            <person name="Berns N."/>
            <person name="Bolognesi R."/>
            <person name="Bonneton F."/>
            <person name="Bopp D."/>
            <person name="Brown S.J."/>
            <person name="Bucher G."/>
            <person name="Butts T."/>
            <person name="Chaumot A."/>
            <person name="Denell R.E."/>
            <person name="Ferrier D.E."/>
            <person name="Friedrich M."/>
            <person name="Gordon C.M."/>
            <person name="Jindra M."/>
            <person name="Klingler M."/>
            <person name="Lan Q."/>
            <person name="Lattorff H.M."/>
            <person name="Laudet V."/>
            <person name="von Levetsow C."/>
            <person name="Liu Z."/>
            <person name="Lutz R."/>
            <person name="Lynch J.A."/>
            <person name="da Fonseca R.N."/>
            <person name="Posnien N."/>
            <person name="Reuter R."/>
            <person name="Roth S."/>
            <person name="Savard J."/>
            <person name="Schinko J.B."/>
            <person name="Schmitt C."/>
            <person name="Schoppmeier M."/>
            <person name="Schroder R."/>
            <person name="Shippy T.D."/>
            <person name="Simonnet F."/>
            <person name="Marques-Souza H."/>
            <person name="Tautz D."/>
            <person name="Tomoyasu Y."/>
            <person name="Trauner J."/>
            <person name="Van der Zee M."/>
            <person name="Vervoort M."/>
            <person name="Wittkopp N."/>
            <person name="Wimmer E.A."/>
            <person name="Yang X."/>
            <person name="Jones A.K."/>
            <person name="Sattelle D.B."/>
            <person name="Ebert P.R."/>
            <person name="Nelson D."/>
            <person name="Scott J.G."/>
            <person name="Beeman R.W."/>
            <person name="Muthukrishnan S."/>
            <person name="Kramer K.J."/>
            <person name="Arakane Y."/>
            <person name="Beeman R.W."/>
            <person name="Zhu Q."/>
            <person name="Hogenkamp D."/>
            <person name="Dixit R."/>
            <person name="Oppert B."/>
            <person name="Jiang H."/>
            <person name="Zou Z."/>
            <person name="Marshall J."/>
            <person name="Elpidina E."/>
            <person name="Vinokurov K."/>
            <person name="Oppert C."/>
            <person name="Zou Z."/>
            <person name="Evans J."/>
            <person name="Lu Z."/>
            <person name="Zhao P."/>
            <person name="Sumathipala N."/>
            <person name="Altincicek B."/>
            <person name="Vilcinskas A."/>
            <person name="Williams M."/>
            <person name="Hultmark D."/>
            <person name="Hetru C."/>
            <person name="Jiang H."/>
            <person name="Grimmelikhuijzen C.J."/>
            <person name="Hauser F."/>
            <person name="Cazzamali G."/>
            <person name="Williamson M."/>
            <person name="Park Y."/>
            <person name="Li B."/>
            <person name="Tanaka Y."/>
            <person name="Predel R."/>
            <person name="Neupert S."/>
            <person name="Schachtner J."/>
            <person name="Verleyen P."/>
            <person name="Raible F."/>
            <person name="Bork P."/>
            <person name="Friedrich M."/>
            <person name="Walden K.K."/>
            <person name="Robertson H.M."/>
            <person name="Angeli S."/>
            <person name="Foret S."/>
            <person name="Bucher G."/>
            <person name="Schuetz S."/>
            <person name="Maleszka R."/>
            <person name="Wimmer E.A."/>
            <person name="Beeman R.W."/>
            <person name="Lorenzen M."/>
            <person name="Tomoyasu Y."/>
            <person name="Miller S.C."/>
            <person name="Grossmann D."/>
            <person name="Bucher G."/>
        </authorList>
    </citation>
    <scope>NUCLEOTIDE SEQUENCE [LARGE SCALE GENOMIC DNA]</scope>
    <source>
        <strain evidence="4 5">Georgia GA2</strain>
    </source>
</reference>
<dbReference type="SUPFAM" id="SSF51735">
    <property type="entry name" value="NAD(P)-binding Rossmann-fold domains"/>
    <property type="match status" value="1"/>
</dbReference>
<dbReference type="OMA" id="DIVWINS"/>
<evidence type="ECO:0000256" key="3">
    <source>
        <dbReference type="RuleBase" id="RU000363"/>
    </source>
</evidence>
<dbReference type="STRING" id="7070.D2A5K0"/>
<dbReference type="InParanoid" id="D2A5K0"/>
<proteinExistence type="inferred from homology"/>
<dbReference type="Gene3D" id="3.40.50.720">
    <property type="entry name" value="NAD(P)-binding Rossmann-like Domain"/>
    <property type="match status" value="1"/>
</dbReference>
<accession>D2A5K0</accession>
<dbReference type="EMBL" id="KQ971345">
    <property type="protein sequence ID" value="EFA05692.2"/>
    <property type="molecule type" value="Genomic_DNA"/>
</dbReference>
<dbReference type="PANTHER" id="PTHR43115:SF4">
    <property type="entry name" value="DEHYDROGENASE_REDUCTASE SDR FAMILY MEMBER 11"/>
    <property type="match status" value="1"/>
</dbReference>
<reference evidence="4 5" key="2">
    <citation type="journal article" date="2010" name="Nucleic Acids Res.">
        <title>BeetleBase in 2010: revisions to provide comprehensive genomic information for Tribolium castaneum.</title>
        <authorList>
            <person name="Kim H.S."/>
            <person name="Murphy T."/>
            <person name="Xia J."/>
            <person name="Caragea D."/>
            <person name="Park Y."/>
            <person name="Beeman R.W."/>
            <person name="Lorenzen M.D."/>
            <person name="Butcher S."/>
            <person name="Manak J.R."/>
            <person name="Brown S.J."/>
        </authorList>
    </citation>
    <scope>GENOME REANNOTATION</scope>
    <source>
        <strain evidence="4 5">Georgia GA2</strain>
    </source>
</reference>
<dbReference type="eggNOG" id="KOG1205">
    <property type="taxonomic scope" value="Eukaryota"/>
</dbReference>
<evidence type="ECO:0000313" key="4">
    <source>
        <dbReference type="EMBL" id="EFA05692.2"/>
    </source>
</evidence>
<gene>
    <name evidence="4" type="primary">AUGUSTUS-3.0.2_15159</name>
    <name evidence="4" type="ORF">TcasGA2_TC015159</name>
</gene>
<dbReference type="InterPro" id="IPR036291">
    <property type="entry name" value="NAD(P)-bd_dom_sf"/>
</dbReference>
<dbReference type="InterPro" id="IPR002347">
    <property type="entry name" value="SDR_fam"/>
</dbReference>
<dbReference type="FunFam" id="3.40.50.720:FF:000047">
    <property type="entry name" value="NADP-dependent L-serine/L-allo-threonine dehydrogenase"/>
    <property type="match status" value="1"/>
</dbReference>
<dbReference type="HOGENOM" id="CLU_010194_2_10_1"/>
<sequence>MVLSIERFVGKVAVVTGASAGIGAAIATQLVENGLIVIGIARRIELIEQKVAELCEHKGKLYAYKADLSKEEEIVEAFKWIEENVGPVHILVNNAGSSKDTTLYDGDTNAWRSVLDLNILTLCIATREAIKSMRNNDINGHIIHINSIFGHRVPTLVGLNIYSASKFAVTALTETLRQELNSIGSKIKVTSVSPGLVQSELTTQNPDPDKRAYYESAPILRPEDIADGVVYALSTPEDVQKLKRRAHFANVVIDQIDLHMQVQNRVQKHETQLHGKVNQKGEPDKVQVVENKSPVAKIFIKDLNAEKKVFFVAENRQENYNHEGEKAQEI</sequence>
<dbReference type="PRINTS" id="PR00081">
    <property type="entry name" value="GDHRDH"/>
</dbReference>
<dbReference type="PRINTS" id="PR00080">
    <property type="entry name" value="SDRFAMILY"/>
</dbReference>
<evidence type="ECO:0000313" key="5">
    <source>
        <dbReference type="Proteomes" id="UP000007266"/>
    </source>
</evidence>
<dbReference type="GO" id="GO:0016616">
    <property type="term" value="F:oxidoreductase activity, acting on the CH-OH group of donors, NAD or NADP as acceptor"/>
    <property type="evidence" value="ECO:0007669"/>
    <property type="project" value="UniProtKB-ARBA"/>
</dbReference>
<protein>
    <submittedName>
        <fullName evidence="4">Dehydrogenase/reductase SDR family member 11-like Protein</fullName>
    </submittedName>
</protein>
<dbReference type="PANTHER" id="PTHR43115">
    <property type="entry name" value="DEHYDROGENASE/REDUCTASE SDR FAMILY MEMBER 11"/>
    <property type="match status" value="1"/>
</dbReference>
<keyword evidence="5" id="KW-1185">Reference proteome</keyword>
<comment type="similarity">
    <text evidence="1 3">Belongs to the short-chain dehydrogenases/reductases (SDR) family.</text>
</comment>
<name>D2A5K0_TRICA</name>